<comment type="caution">
    <text evidence="1">The sequence shown here is derived from an EMBL/GenBank/DDBJ whole genome shotgun (WGS) entry which is preliminary data.</text>
</comment>
<gene>
    <name evidence="1" type="ORF">DRJ33_08120</name>
</gene>
<dbReference type="AlphaFoldDB" id="A0A497EQI0"/>
<name>A0A497EQI0_9CREN</name>
<dbReference type="Proteomes" id="UP000272051">
    <property type="component" value="Unassembled WGS sequence"/>
</dbReference>
<evidence type="ECO:0000313" key="2">
    <source>
        <dbReference type="Proteomes" id="UP000272051"/>
    </source>
</evidence>
<organism evidence="1 2">
    <name type="scientific">Thermoproteota archaeon</name>
    <dbReference type="NCBI Taxonomy" id="2056631"/>
    <lineage>
        <taxon>Archaea</taxon>
        <taxon>Thermoproteota</taxon>
    </lineage>
</organism>
<dbReference type="EMBL" id="QMQX01000203">
    <property type="protein sequence ID" value="RLE49593.1"/>
    <property type="molecule type" value="Genomic_DNA"/>
</dbReference>
<protein>
    <submittedName>
        <fullName evidence="1">Uncharacterized protein</fullName>
    </submittedName>
</protein>
<reference evidence="1 2" key="1">
    <citation type="submission" date="2018-06" db="EMBL/GenBank/DDBJ databases">
        <title>Extensive metabolic versatility and redundancy in microbially diverse, dynamic hydrothermal sediments.</title>
        <authorList>
            <person name="Dombrowski N."/>
            <person name="Teske A."/>
            <person name="Baker B.J."/>
        </authorList>
    </citation>
    <scope>NUCLEOTIDE SEQUENCE [LARGE SCALE GENOMIC DNA]</scope>
    <source>
        <strain evidence="1">B34_G17</strain>
    </source>
</reference>
<accession>A0A497EQI0</accession>
<sequence>MVEAYIEGICVLRKAVRAEYYLNDVVKPQVEHVFKPNQAAADQGFNLRFNRFNLPNQMLSSLAYKPEPLKTYSISK</sequence>
<evidence type="ECO:0000313" key="1">
    <source>
        <dbReference type="EMBL" id="RLE49593.1"/>
    </source>
</evidence>
<proteinExistence type="predicted"/>